<dbReference type="SUPFAM" id="SSF52540">
    <property type="entry name" value="P-loop containing nucleoside triphosphate hydrolases"/>
    <property type="match status" value="1"/>
</dbReference>
<reference evidence="7 8" key="1">
    <citation type="submission" date="2024-11" db="EMBL/GenBank/DDBJ databases">
        <title>Chromosome-level genome assembly of the freshwater bivalve Anodonta woodiana.</title>
        <authorList>
            <person name="Chen X."/>
        </authorList>
    </citation>
    <scope>NUCLEOTIDE SEQUENCE [LARGE SCALE GENOMIC DNA]</scope>
    <source>
        <strain evidence="7">MN2024</strain>
        <tissue evidence="7">Gills</tissue>
    </source>
</reference>
<evidence type="ECO:0000256" key="1">
    <source>
        <dbReference type="ARBA" id="ARBA00022723"/>
    </source>
</evidence>
<dbReference type="PANTHER" id="PTHR46624:SF4">
    <property type="entry name" value="FYVE-TYPE DOMAIN-CONTAINING PROTEIN"/>
    <property type="match status" value="1"/>
</dbReference>
<evidence type="ECO:0000259" key="6">
    <source>
        <dbReference type="PROSITE" id="PS50178"/>
    </source>
</evidence>
<keyword evidence="2 4" id="KW-0863">Zinc-finger</keyword>
<dbReference type="SMART" id="SM00064">
    <property type="entry name" value="FYVE"/>
    <property type="match status" value="2"/>
</dbReference>
<accession>A0ABD3WHF0</accession>
<feature type="domain" description="B box-type" evidence="5">
    <location>
        <begin position="15"/>
        <end position="62"/>
    </location>
</feature>
<sequence length="837" mass="95218">MTSLYKKSRSSKKVCEEKFCCLTEGAEGDFVCEQCKTNQCQACEAAIHKSKPHFEFHDRRPLEPPPYEELCQISSVDNSECPSKNFADLRCDSCQRNFCFKCFDFYHKKYLQKQQHKKTSIKEYNKEKLKRELLERAEAIKPVSPLATGDDSLTFISCPQDFDSDDNISYASFHSDNSHLSSSIPDICLSVEKESEMQSVFEALQESMIDERYEDCQSFMLADEQENLMVEDHEDFVLKLGCDSNTFVKVVSIFGNTGDGKSFTLNHTFFGGKEVFKTSASQESCTIGAWAAYDQINSAIIIDTEGLLGVTVNQNQRTRLLLKLLAISDVVIYRTRAERLHNDMFYFLGDASKAYCRHFTEELRSVSKRLNMSLDVTNLSPAVVIFHETQNTNPLGSVQGEPSSTIVLRERFKELECTMEFSDLKYIGTKTYRNKATNFDNLLKAVQELLNNNSIRAPRKPKVVYRTLQTLNEKFSGEIEKSAYETFPDQYFTCRAKCLSCGVRCCRSMNHETDELDHAADKDYKCQFQHQYENQAYYCKKCYRNGKNELVMLKTAESKDNAFKGVVKFVWAGDVLECPNCGVIYRSRQYWYGNPEIETVVQTEVIHVWPGQTYGQQGTHNAARKVLDGITLVAGSIANASAIPAKAVSNWMTDQVAPAYWVPNSKIKICYKCEKELSNEQKHHCRACGQGFCDDCTSYQRTVPDKGWTSDVRVCEDCFKHKMSDSASSTSSDTQVTARKVTETVGQTLGMVVNVLSYPLDLIKDSARPEYWVPDSEIKTCCVCEQMFGPKLTIHHCRACGQGVCETCSPNKRPVPIRGWDYPVRVCTKCEKKKDKR</sequence>
<dbReference type="PROSITE" id="PS50178">
    <property type="entry name" value="ZF_FYVE"/>
    <property type="match status" value="2"/>
</dbReference>
<keyword evidence="3" id="KW-0862">Zinc</keyword>
<protein>
    <recommendedName>
        <fullName evidence="9">Zinc finger FYVE domain-containing protein 1</fullName>
    </recommendedName>
</protein>
<dbReference type="Gene3D" id="3.30.40.10">
    <property type="entry name" value="Zinc/RING finger domain, C3HC4 (zinc finger)"/>
    <property type="match status" value="2"/>
</dbReference>
<dbReference type="InterPro" id="IPR027417">
    <property type="entry name" value="P-loop_NTPase"/>
</dbReference>
<dbReference type="Pfam" id="PF01363">
    <property type="entry name" value="FYVE"/>
    <property type="match status" value="2"/>
</dbReference>
<comment type="caution">
    <text evidence="7">The sequence shown here is derived from an EMBL/GenBank/DDBJ whole genome shotgun (WGS) entry which is preliminary data.</text>
</comment>
<dbReference type="InterPro" id="IPR013083">
    <property type="entry name" value="Znf_RING/FYVE/PHD"/>
</dbReference>
<dbReference type="CDD" id="cd15734">
    <property type="entry name" value="FYVE_ZFYV1"/>
    <property type="match status" value="1"/>
</dbReference>
<dbReference type="AlphaFoldDB" id="A0ABD3WHF0"/>
<dbReference type="InterPro" id="IPR017455">
    <property type="entry name" value="Znf_FYVE-rel"/>
</dbReference>
<dbReference type="EMBL" id="JBJQND010000006">
    <property type="protein sequence ID" value="KAL3873392.1"/>
    <property type="molecule type" value="Genomic_DNA"/>
</dbReference>
<evidence type="ECO:0000256" key="2">
    <source>
        <dbReference type="ARBA" id="ARBA00022771"/>
    </source>
</evidence>
<feature type="domain" description="FYVE-type" evidence="6">
    <location>
        <begin position="664"/>
        <end position="723"/>
    </location>
</feature>
<evidence type="ECO:0000259" key="5">
    <source>
        <dbReference type="PROSITE" id="PS50119"/>
    </source>
</evidence>
<dbReference type="InterPro" id="IPR000315">
    <property type="entry name" value="Znf_B-box"/>
</dbReference>
<evidence type="ECO:0000313" key="8">
    <source>
        <dbReference type="Proteomes" id="UP001634394"/>
    </source>
</evidence>
<dbReference type="Gene3D" id="3.40.50.300">
    <property type="entry name" value="P-loop containing nucleotide triphosphate hydrolases"/>
    <property type="match status" value="1"/>
</dbReference>
<keyword evidence="8" id="KW-1185">Reference proteome</keyword>
<evidence type="ECO:0008006" key="9">
    <source>
        <dbReference type="Google" id="ProtNLM"/>
    </source>
</evidence>
<dbReference type="Proteomes" id="UP001634394">
    <property type="component" value="Unassembled WGS sequence"/>
</dbReference>
<evidence type="ECO:0000313" key="7">
    <source>
        <dbReference type="EMBL" id="KAL3873392.1"/>
    </source>
</evidence>
<keyword evidence="1" id="KW-0479">Metal-binding</keyword>
<dbReference type="PROSITE" id="PS50119">
    <property type="entry name" value="ZF_BBOX"/>
    <property type="match status" value="1"/>
</dbReference>
<gene>
    <name evidence="7" type="ORF">ACJMK2_036520</name>
</gene>
<name>A0ABD3WHF0_SINWO</name>
<evidence type="ECO:0000256" key="4">
    <source>
        <dbReference type="PROSITE-ProRule" id="PRU00024"/>
    </source>
</evidence>
<dbReference type="SUPFAM" id="SSF57903">
    <property type="entry name" value="FYVE/PHD zinc finger"/>
    <property type="match status" value="2"/>
</dbReference>
<evidence type="ECO:0000256" key="3">
    <source>
        <dbReference type="ARBA" id="ARBA00022833"/>
    </source>
</evidence>
<dbReference type="InterPro" id="IPR042427">
    <property type="entry name" value="ZFYV1"/>
</dbReference>
<proteinExistence type="predicted"/>
<organism evidence="7 8">
    <name type="scientific">Sinanodonta woodiana</name>
    <name type="common">Chinese pond mussel</name>
    <name type="synonym">Anodonta woodiana</name>
    <dbReference type="NCBI Taxonomy" id="1069815"/>
    <lineage>
        <taxon>Eukaryota</taxon>
        <taxon>Metazoa</taxon>
        <taxon>Spiralia</taxon>
        <taxon>Lophotrochozoa</taxon>
        <taxon>Mollusca</taxon>
        <taxon>Bivalvia</taxon>
        <taxon>Autobranchia</taxon>
        <taxon>Heteroconchia</taxon>
        <taxon>Palaeoheterodonta</taxon>
        <taxon>Unionida</taxon>
        <taxon>Unionoidea</taxon>
        <taxon>Unionidae</taxon>
        <taxon>Unioninae</taxon>
        <taxon>Sinanodonta</taxon>
    </lineage>
</organism>
<dbReference type="InterPro" id="IPR000306">
    <property type="entry name" value="Znf_FYVE"/>
</dbReference>
<dbReference type="CDD" id="cd19757">
    <property type="entry name" value="Bbox1"/>
    <property type="match status" value="1"/>
</dbReference>
<dbReference type="InterPro" id="IPR011011">
    <property type="entry name" value="Znf_FYVE_PHD"/>
</dbReference>
<dbReference type="PANTHER" id="PTHR46624">
    <property type="entry name" value="AGAP002036-PA"/>
    <property type="match status" value="1"/>
</dbReference>
<dbReference type="GO" id="GO:0008270">
    <property type="term" value="F:zinc ion binding"/>
    <property type="evidence" value="ECO:0007669"/>
    <property type="project" value="UniProtKB-KW"/>
</dbReference>
<feature type="domain" description="FYVE-type" evidence="6">
    <location>
        <begin position="775"/>
        <end position="835"/>
    </location>
</feature>